<keyword evidence="4 6" id="KW-1133">Transmembrane helix</keyword>
<dbReference type="InterPro" id="IPR051211">
    <property type="entry name" value="PG_lysyltransferase"/>
</dbReference>
<protein>
    <recommendedName>
        <fullName evidence="7">Phosphatidylglycerol lysyltransferase C-terminal domain-containing protein</fullName>
    </recommendedName>
</protein>
<keyword evidence="3 6" id="KW-0812">Transmembrane</keyword>
<dbReference type="AlphaFoldDB" id="A0A0M4QQM4"/>
<feature type="transmembrane region" description="Helical" evidence="6">
    <location>
        <begin position="396"/>
        <end position="417"/>
    </location>
</feature>
<evidence type="ECO:0000256" key="5">
    <source>
        <dbReference type="ARBA" id="ARBA00023136"/>
    </source>
</evidence>
<comment type="subcellular location">
    <subcellularLocation>
        <location evidence="1">Cell membrane</location>
        <topology evidence="1">Multi-pass membrane protein</topology>
    </subcellularLocation>
</comment>
<feature type="transmembrane region" description="Helical" evidence="6">
    <location>
        <begin position="192"/>
        <end position="215"/>
    </location>
</feature>
<dbReference type="InterPro" id="IPR035952">
    <property type="entry name" value="Rhomboid-like_sf"/>
</dbReference>
<feature type="transmembrane region" description="Helical" evidence="6">
    <location>
        <begin position="455"/>
        <end position="482"/>
    </location>
</feature>
<evidence type="ECO:0000256" key="6">
    <source>
        <dbReference type="SAM" id="Phobius"/>
    </source>
</evidence>
<dbReference type="Pfam" id="PF09924">
    <property type="entry name" value="LPG_synthase_C"/>
    <property type="match status" value="1"/>
</dbReference>
<name>A0A0M4QQM4_9MICC</name>
<feature type="transmembrane region" description="Helical" evidence="6">
    <location>
        <begin position="134"/>
        <end position="157"/>
    </location>
</feature>
<dbReference type="InterPro" id="IPR024320">
    <property type="entry name" value="LPG_synthase_C"/>
</dbReference>
<organism evidence="8 9">
    <name type="scientific">Arthrobacter alpinus</name>
    <dbReference type="NCBI Taxonomy" id="656366"/>
    <lineage>
        <taxon>Bacteria</taxon>
        <taxon>Bacillati</taxon>
        <taxon>Actinomycetota</taxon>
        <taxon>Actinomycetes</taxon>
        <taxon>Micrococcales</taxon>
        <taxon>Micrococcaceae</taxon>
        <taxon>Arthrobacter</taxon>
    </lineage>
</organism>
<dbReference type="PANTHER" id="PTHR34697">
    <property type="entry name" value="PHOSPHATIDYLGLYCEROL LYSYLTRANSFERASE"/>
    <property type="match status" value="1"/>
</dbReference>
<feature type="domain" description="Phosphatidylglycerol lysyltransferase C-terminal" evidence="7">
    <location>
        <begin position="500"/>
        <end position="831"/>
    </location>
</feature>
<feature type="transmembrane region" description="Helical" evidence="6">
    <location>
        <begin position="21"/>
        <end position="39"/>
    </location>
</feature>
<dbReference type="EMBL" id="CP012677">
    <property type="protein sequence ID" value="ALE94147.1"/>
    <property type="molecule type" value="Genomic_DNA"/>
</dbReference>
<dbReference type="GO" id="GO:0005886">
    <property type="term" value="C:plasma membrane"/>
    <property type="evidence" value="ECO:0007669"/>
    <property type="project" value="UniProtKB-SubCell"/>
</dbReference>
<sequence>MHGELRRRGGLARAAGTWVRRVPFTLAVIVLTLVVRFGFGSPLGNLHTSVSEPWGFQSRDLLDGQWWSIVTTMFLSANPGALLAAIVVLAGVLGLAETTMRTWRTAVLFFSTQLVAVVLFALTVEVGVAADMEWLTGMSHASLLGPFAAAVGTLMAASRMISVMWRRRVRALTMAAAVMLSLYVGHAQNLVILLGAVVGLVLGMAVVPAPGRSIIARSTSREVRTNLAIVVAVFAMGPLIAALVHAPVGPLAVLRNLILHPVPTLTQIQGSCTAAERGCQALAHGSGLLGPGGHLLALMPVLLLLVCAEGLRRGNRFALWTAVYLHLVIGVVSGIYLQVFAGFGLPVQHGHRVISFDASLWEVLPVVLVPFLIAALLVVFRRHFHIDPDPALRRRAFLLLPLLLGVFVALYAAAWVAEGNANGQYGLIALVASLPRILLPYPFPFSYGAAVYPHGFFSMLLFSVGGAVLWLASLLSVLALVLSRRVMDGSPGSDKAKAARLVRRGGDSLSWMTQWPNNDYWFNATGSVAIAYQEHYGVAVTVGGPIGERDHFESALDEFLDHCGQESLTPCLYSLTDELWTPLRERGFRRVAVASETLLDIQSMEFKGKDWQNVRTALNKAAKLHITAQWSRYSELPTGMRTQIHEISEEWVSGRALPEMGFTLGGVNELKDDAVVLCLAVDEGGRIHGVTSWLPVYSNGDIVSWTLDFMRRNTDAFNGVMEFLIAEAVLHFKDQVSTISLSGSPLSTNPDTEAAADADADADGAAWGAAREAGGPREQEPLHPFATLEDSSMERILGLLARTLEPVYGFASLAHFKSRFQPRHRTLYMMYQDALSLPAIGRAVGEAYMPNVSVRQLARLLRKS</sequence>
<feature type="transmembrane region" description="Helical" evidence="6">
    <location>
        <begin position="292"/>
        <end position="311"/>
    </location>
</feature>
<keyword evidence="2" id="KW-1003">Cell membrane</keyword>
<feature type="transmembrane region" description="Helical" evidence="6">
    <location>
        <begin position="107"/>
        <end position="128"/>
    </location>
</feature>
<dbReference type="PANTHER" id="PTHR34697:SF2">
    <property type="entry name" value="PHOSPHATIDYLGLYCEROL LYSYLTRANSFERASE"/>
    <property type="match status" value="1"/>
</dbReference>
<feature type="transmembrane region" description="Helical" evidence="6">
    <location>
        <begin position="323"/>
        <end position="343"/>
    </location>
</feature>
<proteinExistence type="predicted"/>
<dbReference type="KEGG" id="aaq:AOC05_10105"/>
<accession>A0A0M4QQM4</accession>
<reference evidence="9" key="1">
    <citation type="submission" date="2015-09" db="EMBL/GenBank/DDBJ databases">
        <title>Complete genome of Arthrobacter alpinus strain R3.8.</title>
        <authorList>
            <person name="See-Too W.S."/>
            <person name="Chan K.G."/>
        </authorList>
    </citation>
    <scope>NUCLEOTIDE SEQUENCE [LARGE SCALE GENOMIC DNA]</scope>
    <source>
        <strain evidence="9">R3.8</strain>
    </source>
</reference>
<dbReference type="GO" id="GO:0016755">
    <property type="term" value="F:aminoacyltransferase activity"/>
    <property type="evidence" value="ECO:0007669"/>
    <property type="project" value="TreeGrafter"/>
</dbReference>
<evidence type="ECO:0000313" key="9">
    <source>
        <dbReference type="Proteomes" id="UP000062833"/>
    </source>
</evidence>
<evidence type="ECO:0000256" key="3">
    <source>
        <dbReference type="ARBA" id="ARBA00022692"/>
    </source>
</evidence>
<dbReference type="Proteomes" id="UP000062833">
    <property type="component" value="Chromosome"/>
</dbReference>
<feature type="transmembrane region" description="Helical" evidence="6">
    <location>
        <begin position="363"/>
        <end position="384"/>
    </location>
</feature>
<dbReference type="GO" id="GO:0055091">
    <property type="term" value="P:phospholipid homeostasis"/>
    <property type="evidence" value="ECO:0007669"/>
    <property type="project" value="TreeGrafter"/>
</dbReference>
<dbReference type="Gene3D" id="1.20.1540.10">
    <property type="entry name" value="Rhomboid-like"/>
    <property type="match status" value="1"/>
</dbReference>
<feature type="transmembrane region" description="Helical" evidence="6">
    <location>
        <begin position="66"/>
        <end position="95"/>
    </location>
</feature>
<feature type="transmembrane region" description="Helical" evidence="6">
    <location>
        <begin position="169"/>
        <end position="186"/>
    </location>
</feature>
<gene>
    <name evidence="8" type="ORF">AOC05_10105</name>
</gene>
<evidence type="ECO:0000256" key="4">
    <source>
        <dbReference type="ARBA" id="ARBA00022989"/>
    </source>
</evidence>
<evidence type="ECO:0000259" key="7">
    <source>
        <dbReference type="Pfam" id="PF09924"/>
    </source>
</evidence>
<evidence type="ECO:0000313" key="8">
    <source>
        <dbReference type="EMBL" id="ALE94147.1"/>
    </source>
</evidence>
<feature type="transmembrane region" description="Helical" evidence="6">
    <location>
        <begin position="423"/>
        <end position="443"/>
    </location>
</feature>
<evidence type="ECO:0000256" key="1">
    <source>
        <dbReference type="ARBA" id="ARBA00004651"/>
    </source>
</evidence>
<feature type="transmembrane region" description="Helical" evidence="6">
    <location>
        <begin position="227"/>
        <end position="248"/>
    </location>
</feature>
<dbReference type="SUPFAM" id="SSF144091">
    <property type="entry name" value="Rhomboid-like"/>
    <property type="match status" value="1"/>
</dbReference>
<evidence type="ECO:0000256" key="2">
    <source>
        <dbReference type="ARBA" id="ARBA00022475"/>
    </source>
</evidence>
<keyword evidence="9" id="KW-1185">Reference proteome</keyword>
<dbReference type="PATRIC" id="fig|656366.3.peg.2182"/>
<keyword evidence="5 6" id="KW-0472">Membrane</keyword>